<dbReference type="Proteomes" id="UP000238071">
    <property type="component" value="Unassembled WGS sequence"/>
</dbReference>
<dbReference type="SUPFAM" id="SSF81296">
    <property type="entry name" value="E set domains"/>
    <property type="match status" value="1"/>
</dbReference>
<protein>
    <submittedName>
        <fullName evidence="2">Sulfur compound chelating protein SoxZ</fullName>
    </submittedName>
</protein>
<dbReference type="InterPro" id="IPR030995">
    <property type="entry name" value="SoxZ"/>
</dbReference>
<comment type="caution">
    <text evidence="2">The sequence shown here is derived from an EMBL/GenBank/DDBJ whole genome shotgun (WGS) entry which is preliminary data.</text>
</comment>
<dbReference type="NCBIfam" id="TIGR04490">
    <property type="entry name" value="SoxZ_true"/>
    <property type="match status" value="1"/>
</dbReference>
<sequence>MSSIKIRSKRMDGKTQIRMLIAHPMEHGRNRDAKTDSLIPAHFIQKLTVKHNKNVIISGNIGANVSKDPYFAFMLKGGNIGDKITISWVDNLGNKDTQDHIVK</sequence>
<evidence type="ECO:0000313" key="3">
    <source>
        <dbReference type="Proteomes" id="UP000238071"/>
    </source>
</evidence>
<accession>A0A2S6GZJ9</accession>
<feature type="domain" description="Sulphur oxidation protein SoxZ" evidence="1">
    <location>
        <begin position="7"/>
        <end position="98"/>
    </location>
</feature>
<name>A0A2S6GZJ9_9GAMM</name>
<dbReference type="Gene3D" id="2.60.40.10">
    <property type="entry name" value="Immunoglobulins"/>
    <property type="match status" value="1"/>
</dbReference>
<proteinExistence type="predicted"/>
<dbReference type="InterPro" id="IPR014756">
    <property type="entry name" value="Ig_E-set"/>
</dbReference>
<dbReference type="OrthoDB" id="9795530at2"/>
<evidence type="ECO:0000259" key="1">
    <source>
        <dbReference type="Pfam" id="PF08770"/>
    </source>
</evidence>
<reference evidence="2 3" key="1">
    <citation type="submission" date="2018-02" db="EMBL/GenBank/DDBJ databases">
        <title>Subsurface microbial communities from deep shales in Ohio and West Virginia, USA.</title>
        <authorList>
            <person name="Wrighton K."/>
        </authorList>
    </citation>
    <scope>NUCLEOTIDE SEQUENCE [LARGE SCALE GENOMIC DNA]</scope>
    <source>
        <strain evidence="2 3">OWC-G53F</strain>
    </source>
</reference>
<dbReference type="InterPro" id="IPR013783">
    <property type="entry name" value="Ig-like_fold"/>
</dbReference>
<organism evidence="2 3">
    <name type="scientific">Methylobacter tundripaludum</name>
    <dbReference type="NCBI Taxonomy" id="173365"/>
    <lineage>
        <taxon>Bacteria</taxon>
        <taxon>Pseudomonadati</taxon>
        <taxon>Pseudomonadota</taxon>
        <taxon>Gammaproteobacteria</taxon>
        <taxon>Methylococcales</taxon>
        <taxon>Methylococcaceae</taxon>
        <taxon>Methylobacter</taxon>
    </lineage>
</organism>
<dbReference type="AlphaFoldDB" id="A0A2S6GZJ9"/>
<dbReference type="Pfam" id="PF08770">
    <property type="entry name" value="SoxZ"/>
    <property type="match status" value="1"/>
</dbReference>
<keyword evidence="3" id="KW-1185">Reference proteome</keyword>
<gene>
    <name evidence="2" type="ORF">B0F88_10819</name>
</gene>
<evidence type="ECO:0000313" key="2">
    <source>
        <dbReference type="EMBL" id="PPK70664.1"/>
    </source>
</evidence>
<dbReference type="RefSeq" id="WP_104423942.1">
    <property type="nucleotide sequence ID" value="NZ_PTIY01000008.1"/>
</dbReference>
<dbReference type="EMBL" id="PTIY01000008">
    <property type="protein sequence ID" value="PPK70664.1"/>
    <property type="molecule type" value="Genomic_DNA"/>
</dbReference>
<dbReference type="InterPro" id="IPR014880">
    <property type="entry name" value="SoxZ_dom"/>
</dbReference>